<proteinExistence type="predicted"/>
<dbReference type="Proteomes" id="UP000547510">
    <property type="component" value="Unassembled WGS sequence"/>
</dbReference>
<protein>
    <submittedName>
        <fullName evidence="1">Uncharacterized protein</fullName>
    </submittedName>
</protein>
<dbReference type="RefSeq" id="WP_184696998.1">
    <property type="nucleotide sequence ID" value="NZ_JACHJN010000012.1"/>
</dbReference>
<name>A0A841CWP7_9PSEU</name>
<evidence type="ECO:0000313" key="2">
    <source>
        <dbReference type="Proteomes" id="UP000547510"/>
    </source>
</evidence>
<dbReference type="AlphaFoldDB" id="A0A841CWP7"/>
<accession>A0A841CWP7</accession>
<keyword evidence="2" id="KW-1185">Reference proteome</keyword>
<comment type="caution">
    <text evidence="1">The sequence shown here is derived from an EMBL/GenBank/DDBJ whole genome shotgun (WGS) entry which is preliminary data.</text>
</comment>
<reference evidence="1 2" key="1">
    <citation type="submission" date="2020-08" db="EMBL/GenBank/DDBJ databases">
        <title>Genomic Encyclopedia of Type Strains, Phase III (KMG-III): the genomes of soil and plant-associated and newly described type strains.</title>
        <authorList>
            <person name="Whitman W."/>
        </authorList>
    </citation>
    <scope>NUCLEOTIDE SEQUENCE [LARGE SCALE GENOMIC DNA]</scope>
    <source>
        <strain evidence="1 2">CECT 8640</strain>
    </source>
</reference>
<organism evidence="1 2">
    <name type="scientific">Saccharothrix tamanrassetensis</name>
    <dbReference type="NCBI Taxonomy" id="1051531"/>
    <lineage>
        <taxon>Bacteria</taxon>
        <taxon>Bacillati</taxon>
        <taxon>Actinomycetota</taxon>
        <taxon>Actinomycetes</taxon>
        <taxon>Pseudonocardiales</taxon>
        <taxon>Pseudonocardiaceae</taxon>
        <taxon>Saccharothrix</taxon>
    </lineage>
</organism>
<evidence type="ECO:0000313" key="1">
    <source>
        <dbReference type="EMBL" id="MBB5959786.1"/>
    </source>
</evidence>
<sequence>MWLDESGASIVLPGLSDLLSRFDAPVAIVELPHIGAAHRFGWQGIDGRLWSVDAESVRGFESHAVARTIRRLGVRVEDTDPDSLLATALGQFLTNRNGADAPPGTREEFDVDAALRATARFMEFGDTVRAEIDAAERTTVRLHVADGVREVVAVHCRDHTGVVTEVGGNTVVAVLPTAHLHDARLGLIAGA</sequence>
<gene>
    <name evidence="1" type="ORF">FHS29_006407</name>
</gene>
<dbReference type="EMBL" id="JACHJN010000012">
    <property type="protein sequence ID" value="MBB5959786.1"/>
    <property type="molecule type" value="Genomic_DNA"/>
</dbReference>